<feature type="binding site" evidence="7">
    <location>
        <position position="328"/>
    </location>
    <ligand>
        <name>Zn(2+)</name>
        <dbReference type="ChEBI" id="CHEBI:29105"/>
    </ligand>
</feature>
<feature type="binding site" evidence="7">
    <location>
        <position position="256"/>
    </location>
    <ligand>
        <name>4-imidazolone-5-propanoate</name>
        <dbReference type="ChEBI" id="CHEBI:77893"/>
    </ligand>
</feature>
<dbReference type="InterPro" id="IPR005920">
    <property type="entry name" value="HutI"/>
</dbReference>
<feature type="binding site" evidence="7">
    <location>
        <position position="332"/>
    </location>
    <ligand>
        <name>N-formimidoyl-L-glutamate</name>
        <dbReference type="ChEBI" id="CHEBI:58928"/>
    </ligand>
</feature>
<feature type="binding site" evidence="7">
    <location>
        <position position="253"/>
    </location>
    <ligand>
        <name>Zn(2+)</name>
        <dbReference type="ChEBI" id="CHEBI:29105"/>
    </ligand>
</feature>
<dbReference type="HAMAP" id="MF_00372">
    <property type="entry name" value="HutI"/>
    <property type="match status" value="1"/>
</dbReference>
<evidence type="ECO:0000256" key="4">
    <source>
        <dbReference type="ARBA" id="ARBA00022808"/>
    </source>
</evidence>
<feature type="binding site" evidence="7">
    <location>
        <position position="92"/>
    </location>
    <ligand>
        <name>4-imidazolone-5-propanoate</name>
        <dbReference type="ChEBI" id="CHEBI:77893"/>
    </ligand>
</feature>
<evidence type="ECO:0000256" key="1">
    <source>
        <dbReference type="ARBA" id="ARBA00012864"/>
    </source>
</evidence>
<protein>
    <recommendedName>
        <fullName evidence="1 7">Imidazolonepropionase</fullName>
        <ecNumber evidence="1 7">3.5.2.7</ecNumber>
    </recommendedName>
    <alternativeName>
        <fullName evidence="7">Imidazolone-5-propionate hydrolase</fullName>
    </alternativeName>
</protein>
<evidence type="ECO:0000256" key="5">
    <source>
        <dbReference type="ARBA" id="ARBA00022833"/>
    </source>
</evidence>
<dbReference type="SUPFAM" id="SSF51556">
    <property type="entry name" value="Metallo-dependent hydrolases"/>
    <property type="match status" value="1"/>
</dbReference>
<dbReference type="PANTHER" id="PTHR42752">
    <property type="entry name" value="IMIDAZOLONEPROPIONASE"/>
    <property type="match status" value="1"/>
</dbReference>
<dbReference type="GO" id="GO:0019557">
    <property type="term" value="P:L-histidine catabolic process to glutamate and formate"/>
    <property type="evidence" value="ECO:0007669"/>
    <property type="project" value="UniProtKB-UniPathway"/>
</dbReference>
<proteinExistence type="inferred from homology"/>
<reference evidence="9 10" key="1">
    <citation type="journal article" date="2013" name="Genome Announc.">
        <title>Draft Genome Sequence of the Moderately Halophilic Bacterium Marinobacter lipolyticus Strain SM19.</title>
        <authorList>
            <person name="Papke R.T."/>
            <person name="de la Haba R.R."/>
            <person name="Infante-Dominguez C."/>
            <person name="Perez D."/>
            <person name="Sanchez-Porro C."/>
            <person name="Lapierre P."/>
            <person name="Ventosa A."/>
        </authorList>
    </citation>
    <scope>NUCLEOTIDE SEQUENCE [LARGE SCALE GENOMIC DNA]</scope>
    <source>
        <strain evidence="9 10">SM19</strain>
    </source>
</reference>
<gene>
    <name evidence="7" type="primary">hutI</name>
    <name evidence="9" type="ORF">MARLIPOL_03090</name>
</gene>
<evidence type="ECO:0000256" key="6">
    <source>
        <dbReference type="ARBA" id="ARBA00023004"/>
    </source>
</evidence>
<dbReference type="FunFam" id="3.20.20.140:FF:000007">
    <property type="entry name" value="Imidazolonepropionase"/>
    <property type="match status" value="1"/>
</dbReference>
<dbReference type="SUPFAM" id="SSF51338">
    <property type="entry name" value="Composite domain of metallo-dependent hydrolases"/>
    <property type="match status" value="1"/>
</dbReference>
<feature type="binding site" evidence="7">
    <location>
        <position position="333"/>
    </location>
    <ligand>
        <name>4-imidazolone-5-propanoate</name>
        <dbReference type="ChEBI" id="CHEBI:77893"/>
    </ligand>
</feature>
<dbReference type="GO" id="GO:0050480">
    <property type="term" value="F:imidazolonepropionase activity"/>
    <property type="evidence" value="ECO:0007669"/>
    <property type="project" value="UniProtKB-UniRule"/>
</dbReference>
<comment type="similarity">
    <text evidence="7">Belongs to the metallo-dependent hydrolases superfamily. HutI family.</text>
</comment>
<feature type="binding site" evidence="7">
    <location>
        <position position="155"/>
    </location>
    <ligand>
        <name>N-formimidoyl-L-glutamate</name>
        <dbReference type="ChEBI" id="CHEBI:58928"/>
    </ligand>
</feature>
<dbReference type="GO" id="GO:0005737">
    <property type="term" value="C:cytoplasm"/>
    <property type="evidence" value="ECO:0007669"/>
    <property type="project" value="UniProtKB-SubCell"/>
</dbReference>
<comment type="catalytic activity">
    <reaction evidence="7">
        <text>4-imidazolone-5-propanoate + H2O = N-formimidoyl-L-glutamate</text>
        <dbReference type="Rhea" id="RHEA:23660"/>
        <dbReference type="ChEBI" id="CHEBI:15377"/>
        <dbReference type="ChEBI" id="CHEBI:58928"/>
        <dbReference type="ChEBI" id="CHEBI:77893"/>
        <dbReference type="EC" id="3.5.2.7"/>
    </reaction>
</comment>
<dbReference type="Pfam" id="PF01979">
    <property type="entry name" value="Amidohydro_1"/>
    <property type="match status" value="1"/>
</dbReference>
<dbReference type="GO" id="GO:0005506">
    <property type="term" value="F:iron ion binding"/>
    <property type="evidence" value="ECO:0007669"/>
    <property type="project" value="UniProtKB-UniRule"/>
</dbReference>
<feature type="binding site" evidence="7">
    <location>
        <position position="83"/>
    </location>
    <ligand>
        <name>Zn(2+)</name>
        <dbReference type="ChEBI" id="CHEBI:29105"/>
    </ligand>
</feature>
<dbReference type="UniPathway" id="UPA00379">
    <property type="reaction ID" value="UER00551"/>
</dbReference>
<dbReference type="InterPro" id="IPR011059">
    <property type="entry name" value="Metal-dep_hydrolase_composite"/>
</dbReference>
<dbReference type="GO" id="GO:0008270">
    <property type="term" value="F:zinc ion binding"/>
    <property type="evidence" value="ECO:0007669"/>
    <property type="project" value="UniProtKB-UniRule"/>
</dbReference>
<dbReference type="Gene3D" id="2.30.40.10">
    <property type="entry name" value="Urease, subunit C, domain 1"/>
    <property type="match status" value="1"/>
</dbReference>
<evidence type="ECO:0000256" key="7">
    <source>
        <dbReference type="HAMAP-Rule" id="MF_00372"/>
    </source>
</evidence>
<dbReference type="NCBIfam" id="TIGR01224">
    <property type="entry name" value="hutI"/>
    <property type="match status" value="1"/>
</dbReference>
<feature type="binding site" evidence="7">
    <location>
        <position position="83"/>
    </location>
    <ligand>
        <name>Fe(3+)</name>
        <dbReference type="ChEBI" id="CHEBI:29034"/>
    </ligand>
</feature>
<feature type="binding site" evidence="7">
    <location>
        <position position="328"/>
    </location>
    <ligand>
        <name>Fe(3+)</name>
        <dbReference type="ChEBI" id="CHEBI:29034"/>
    </ligand>
</feature>
<dbReference type="Gene3D" id="3.20.20.140">
    <property type="entry name" value="Metal-dependent hydrolases"/>
    <property type="match status" value="1"/>
</dbReference>
<dbReference type="HOGENOM" id="CLU_041647_0_0_6"/>
<dbReference type="RefSeq" id="WP_012136618.1">
    <property type="nucleotide sequence ID" value="NZ_KE007306.1"/>
</dbReference>
<keyword evidence="2 7" id="KW-0479">Metal-binding</keyword>
<dbReference type="eggNOG" id="COG1228">
    <property type="taxonomic scope" value="Bacteria"/>
</dbReference>
<evidence type="ECO:0000313" key="9">
    <source>
        <dbReference type="EMBL" id="EON93657.1"/>
    </source>
</evidence>
<keyword evidence="7" id="KW-0963">Cytoplasm</keyword>
<evidence type="ECO:0000313" key="10">
    <source>
        <dbReference type="Proteomes" id="UP000016540"/>
    </source>
</evidence>
<keyword evidence="6 7" id="KW-0408">Iron</keyword>
<comment type="function">
    <text evidence="7">Catalyzes the hydrolytic cleavage of the carbon-nitrogen bond in imidazolone-5-propanoate to yield N-formimidoyl-L-glutamate. It is the third step in the universal histidine degradation pathway.</text>
</comment>
<comment type="pathway">
    <text evidence="7">Amino-acid degradation; L-histidine degradation into L-glutamate; N-formimidoyl-L-glutamate from L-histidine: step 3/3.</text>
</comment>
<dbReference type="Proteomes" id="UP000016540">
    <property type="component" value="Unassembled WGS sequence"/>
</dbReference>
<dbReference type="PATRIC" id="fig|1318628.3.peg.621"/>
<dbReference type="EC" id="3.5.2.7" evidence="1 7"/>
<accession>R8B4Y7</accession>
<dbReference type="PANTHER" id="PTHR42752:SF1">
    <property type="entry name" value="IMIDAZOLONEPROPIONASE-RELATED"/>
    <property type="match status" value="1"/>
</dbReference>
<keyword evidence="3 7" id="KW-0378">Hydrolase</keyword>
<keyword evidence="10" id="KW-1185">Reference proteome</keyword>
<feature type="binding site" evidence="7">
    <location>
        <position position="85"/>
    </location>
    <ligand>
        <name>Zn(2+)</name>
        <dbReference type="ChEBI" id="CHEBI:29105"/>
    </ligand>
</feature>
<evidence type="ECO:0000256" key="2">
    <source>
        <dbReference type="ARBA" id="ARBA00022723"/>
    </source>
</evidence>
<dbReference type="AlphaFoldDB" id="R8B4Y7"/>
<name>R8B4Y7_9GAMM</name>
<comment type="subcellular location">
    <subcellularLocation>
        <location evidence="7">Cytoplasm</location>
    </subcellularLocation>
</comment>
<sequence length="418" mass="45228">MSRIEKVDAVFKTCDRIWINANLATFDSHVEQPYGALSNQAIGVRDGRIVAIAPMERFASDVVSADVIDACGNWMTPGLVDAHSHLVFAGSRAREFEQRLEGASYEEIARNGGGIISTVRATRAASVEELVELSEPRLQALMKEGVTSVEIKSGYGLSLEDELKMLRAARILGERNPVRVSTSLLAAHALPPEFADDADGYIDLICNEIIPTAAEERLADAVDVFCETIAFSPAQCERVFRAAQAHGLGIRAHVEQLSNLHGAALAARYGAWSVDHLEWLDEAGIEAMAETGTVATLLPGAFYFLRDTKVPPIELLRKHRVPMAVATDLNPGSSPLASIRLALNMACTLFRLTPEEALAGATRNGAKALGLADSVGQLRLGMQADMVLWDIEQPAELAYQFGVNPIRQRILSGEVCNV</sequence>
<evidence type="ECO:0000256" key="3">
    <source>
        <dbReference type="ARBA" id="ARBA00022801"/>
    </source>
</evidence>
<dbReference type="InterPro" id="IPR006680">
    <property type="entry name" value="Amidohydro-rel"/>
</dbReference>
<feature type="binding site" evidence="7">
    <location>
        <position position="188"/>
    </location>
    <ligand>
        <name>4-imidazolone-5-propanoate</name>
        <dbReference type="ChEBI" id="CHEBI:77893"/>
    </ligand>
</feature>
<feature type="domain" description="Amidohydrolase-related" evidence="8">
    <location>
        <begin position="75"/>
        <end position="410"/>
    </location>
</feature>
<dbReference type="GO" id="GO:0019556">
    <property type="term" value="P:L-histidine catabolic process to glutamate and formamide"/>
    <property type="evidence" value="ECO:0007669"/>
    <property type="project" value="UniProtKB-UniRule"/>
</dbReference>
<feature type="binding site" evidence="7">
    <location>
        <position position="155"/>
    </location>
    <ligand>
        <name>4-imidazolone-5-propanoate</name>
        <dbReference type="ChEBI" id="CHEBI:77893"/>
    </ligand>
</feature>
<evidence type="ECO:0000259" key="8">
    <source>
        <dbReference type="Pfam" id="PF01979"/>
    </source>
</evidence>
<keyword evidence="5 7" id="KW-0862">Zinc</keyword>
<feature type="binding site" evidence="7">
    <location>
        <position position="253"/>
    </location>
    <ligand>
        <name>Fe(3+)</name>
        <dbReference type="ChEBI" id="CHEBI:29034"/>
    </ligand>
</feature>
<comment type="caution">
    <text evidence="9">The sequence shown here is derived from an EMBL/GenBank/DDBJ whole genome shotgun (WGS) entry which is preliminary data.</text>
</comment>
<dbReference type="OrthoDB" id="9776455at2"/>
<organism evidence="9 10">
    <name type="scientific">Marinobacter lipolyticus SM19</name>
    <dbReference type="NCBI Taxonomy" id="1318628"/>
    <lineage>
        <taxon>Bacteria</taxon>
        <taxon>Pseudomonadati</taxon>
        <taxon>Pseudomonadota</taxon>
        <taxon>Gammaproteobacteria</taxon>
        <taxon>Pseudomonadales</taxon>
        <taxon>Marinobacteraceae</taxon>
        <taxon>Marinobacter</taxon>
    </lineage>
</organism>
<keyword evidence="4 7" id="KW-0369">Histidine metabolism</keyword>
<dbReference type="CDD" id="cd01296">
    <property type="entry name" value="Imidazolone-5PH"/>
    <property type="match status" value="1"/>
</dbReference>
<dbReference type="InterPro" id="IPR032466">
    <property type="entry name" value="Metal_Hydrolase"/>
</dbReference>
<comment type="cofactor">
    <cofactor evidence="7">
        <name>Zn(2+)</name>
        <dbReference type="ChEBI" id="CHEBI:29105"/>
    </cofactor>
    <cofactor evidence="7">
        <name>Fe(3+)</name>
        <dbReference type="ChEBI" id="CHEBI:29034"/>
    </cofactor>
    <text evidence="7">Binds 1 zinc or iron ion per subunit.</text>
</comment>
<dbReference type="STRING" id="1318628.MARLIPOL_03090"/>
<feature type="binding site" evidence="7">
    <location>
        <position position="85"/>
    </location>
    <ligand>
        <name>Fe(3+)</name>
        <dbReference type="ChEBI" id="CHEBI:29034"/>
    </ligand>
</feature>
<feature type="binding site" evidence="7">
    <location>
        <position position="330"/>
    </location>
    <ligand>
        <name>N-formimidoyl-L-glutamate</name>
        <dbReference type="ChEBI" id="CHEBI:58928"/>
    </ligand>
</feature>
<dbReference type="EMBL" id="ASAD01000006">
    <property type="protein sequence ID" value="EON93657.1"/>
    <property type="molecule type" value="Genomic_DNA"/>
</dbReference>